<evidence type="ECO:0008006" key="3">
    <source>
        <dbReference type="Google" id="ProtNLM"/>
    </source>
</evidence>
<dbReference type="AlphaFoldDB" id="A0AAU9V245"/>
<reference evidence="1" key="1">
    <citation type="submission" date="2022-03" db="EMBL/GenBank/DDBJ databases">
        <authorList>
            <person name="Tunstrom K."/>
        </authorList>
    </citation>
    <scope>NUCLEOTIDE SEQUENCE</scope>
</reference>
<accession>A0AAU9V245</accession>
<name>A0AAU9V245_EUPED</name>
<dbReference type="PANTHER" id="PTHR23098:SF16">
    <property type="entry name" value="REGULATORY PROTEIN ZESTE"/>
    <property type="match status" value="1"/>
</dbReference>
<proteinExistence type="predicted"/>
<dbReference type="Proteomes" id="UP001153954">
    <property type="component" value="Unassembled WGS sequence"/>
</dbReference>
<sequence>MDSDLKLKKQVSSDQLHALVQFLKEHQELAKGLIRGRRGKQNTFKLWNLCAKKLNVMKDGATKDGKGWSKYWCDLKYRVRRRALEQRASEQSNTHPENTTPLTALEEEILNIIGQSALDSVIIKIDPLLDTDVDNVKDRVEKNSDAEYSDTPAKIKSAKKRHNTSIKIGDLDHQGVSFTDKKPKLSNESDIECDDATEFLRLEREKLEYIKKSSESLELIAPAITRLVNVMSHIRDVIINNRINL</sequence>
<keyword evidence="2" id="KW-1185">Reference proteome</keyword>
<evidence type="ECO:0000313" key="1">
    <source>
        <dbReference type="EMBL" id="CAH2104265.1"/>
    </source>
</evidence>
<gene>
    <name evidence="1" type="ORF">EEDITHA_LOCUS18663</name>
</gene>
<protein>
    <recommendedName>
        <fullName evidence="3">Regulatory protein zeste</fullName>
    </recommendedName>
</protein>
<evidence type="ECO:0000313" key="2">
    <source>
        <dbReference type="Proteomes" id="UP001153954"/>
    </source>
</evidence>
<dbReference type="EMBL" id="CAKOGL010000027">
    <property type="protein sequence ID" value="CAH2104265.1"/>
    <property type="molecule type" value="Genomic_DNA"/>
</dbReference>
<dbReference type="GO" id="GO:0005634">
    <property type="term" value="C:nucleus"/>
    <property type="evidence" value="ECO:0007669"/>
    <property type="project" value="TreeGrafter"/>
</dbReference>
<dbReference type="PANTHER" id="PTHR23098">
    <property type="entry name" value="AGAP001331-PA-RELATED"/>
    <property type="match status" value="1"/>
</dbReference>
<comment type="caution">
    <text evidence="1">The sequence shown here is derived from an EMBL/GenBank/DDBJ whole genome shotgun (WGS) entry which is preliminary data.</text>
</comment>
<organism evidence="1 2">
    <name type="scientific">Euphydryas editha</name>
    <name type="common">Edith's checkerspot</name>
    <dbReference type="NCBI Taxonomy" id="104508"/>
    <lineage>
        <taxon>Eukaryota</taxon>
        <taxon>Metazoa</taxon>
        <taxon>Ecdysozoa</taxon>
        <taxon>Arthropoda</taxon>
        <taxon>Hexapoda</taxon>
        <taxon>Insecta</taxon>
        <taxon>Pterygota</taxon>
        <taxon>Neoptera</taxon>
        <taxon>Endopterygota</taxon>
        <taxon>Lepidoptera</taxon>
        <taxon>Glossata</taxon>
        <taxon>Ditrysia</taxon>
        <taxon>Papilionoidea</taxon>
        <taxon>Nymphalidae</taxon>
        <taxon>Nymphalinae</taxon>
        <taxon>Euphydryas</taxon>
    </lineage>
</organism>